<sequence length="110" mass="12152">MGKSPAPHNPHITQETDIAQRECVLSTSKQADSLSISLAQPKPLHCFATHTLRHPQIINPLLGALAKVFPLGTMQTIQFPLHRRPGLTRPSPSSLGRPSELHWRLLNDLS</sequence>
<comment type="caution">
    <text evidence="1">The sequence shown here is derived from an EMBL/GenBank/DDBJ whole genome shotgun (WGS) entry which is preliminary data.</text>
</comment>
<reference evidence="1 2" key="3">
    <citation type="journal article" date="2022" name="Microbiol. Spectr.">
        <title>Folding features and dynamics of 3D genome architecture in plant fungal pathogens.</title>
        <authorList>
            <person name="Xia C."/>
        </authorList>
    </citation>
    <scope>NUCLEOTIDE SEQUENCE [LARGE SCALE GENOMIC DNA]</scope>
    <source>
        <strain evidence="1 2">93-210</strain>
    </source>
</reference>
<organism evidence="1 2">
    <name type="scientific">Puccinia striiformis f. sp. tritici</name>
    <dbReference type="NCBI Taxonomy" id="168172"/>
    <lineage>
        <taxon>Eukaryota</taxon>
        <taxon>Fungi</taxon>
        <taxon>Dikarya</taxon>
        <taxon>Basidiomycota</taxon>
        <taxon>Pucciniomycotina</taxon>
        <taxon>Pucciniomycetes</taxon>
        <taxon>Pucciniales</taxon>
        <taxon>Pucciniaceae</taxon>
        <taxon>Puccinia</taxon>
    </lineage>
</organism>
<reference evidence="2" key="1">
    <citation type="journal article" date="2018" name="BMC Genomics">
        <title>Genomic insights into host adaptation between the wheat stripe rust pathogen (Puccinia striiformis f. sp. tritici) and the barley stripe rust pathogen (Puccinia striiformis f. sp. hordei).</title>
        <authorList>
            <person name="Xia C."/>
            <person name="Wang M."/>
            <person name="Yin C."/>
            <person name="Cornejo O.E."/>
            <person name="Hulbert S.H."/>
            <person name="Chen X."/>
        </authorList>
    </citation>
    <scope>NUCLEOTIDE SEQUENCE [LARGE SCALE GENOMIC DNA]</scope>
    <source>
        <strain evidence="2">93-210</strain>
    </source>
</reference>
<reference evidence="2" key="2">
    <citation type="journal article" date="2018" name="Mol. Plant Microbe Interact.">
        <title>Genome sequence resources for the wheat stripe rust pathogen (Puccinia striiformis f. sp. tritici) and the barley stripe rust pathogen (Puccinia striiformis f. sp. hordei).</title>
        <authorList>
            <person name="Xia C."/>
            <person name="Wang M."/>
            <person name="Yin C."/>
            <person name="Cornejo O.E."/>
            <person name="Hulbert S.H."/>
            <person name="Chen X."/>
        </authorList>
    </citation>
    <scope>NUCLEOTIDE SEQUENCE [LARGE SCALE GENOMIC DNA]</scope>
    <source>
        <strain evidence="2">93-210</strain>
    </source>
</reference>
<gene>
    <name evidence="1" type="ORF">MJO28_011610</name>
</gene>
<evidence type="ECO:0000313" key="2">
    <source>
        <dbReference type="Proteomes" id="UP001060170"/>
    </source>
</evidence>
<evidence type="ECO:0000313" key="1">
    <source>
        <dbReference type="EMBL" id="KAI7944082.1"/>
    </source>
</evidence>
<accession>A0ACC0E382</accession>
<protein>
    <submittedName>
        <fullName evidence="1">Uncharacterized protein</fullName>
    </submittedName>
</protein>
<keyword evidence="2" id="KW-1185">Reference proteome</keyword>
<proteinExistence type="predicted"/>
<dbReference type="EMBL" id="CM045875">
    <property type="protein sequence ID" value="KAI7944082.1"/>
    <property type="molecule type" value="Genomic_DNA"/>
</dbReference>
<dbReference type="Proteomes" id="UP001060170">
    <property type="component" value="Chromosome 11"/>
</dbReference>
<name>A0ACC0E382_9BASI</name>